<dbReference type="GO" id="GO:0003723">
    <property type="term" value="F:RNA binding"/>
    <property type="evidence" value="ECO:0007669"/>
    <property type="project" value="InterPro"/>
</dbReference>
<dbReference type="SUPFAM" id="SSF50249">
    <property type="entry name" value="Nucleic acid-binding proteins"/>
    <property type="match status" value="1"/>
</dbReference>
<dbReference type="InterPro" id="IPR001900">
    <property type="entry name" value="RNase_II/R"/>
</dbReference>
<gene>
    <name evidence="2" type="ORF">GX426_07110</name>
</gene>
<organism evidence="2 3">
    <name type="scientific">Methanothrix soehngenii</name>
    <name type="common">Methanosaeta concilii</name>
    <dbReference type="NCBI Taxonomy" id="2223"/>
    <lineage>
        <taxon>Archaea</taxon>
        <taxon>Methanobacteriati</taxon>
        <taxon>Methanobacteriota</taxon>
        <taxon>Stenosarchaea group</taxon>
        <taxon>Methanomicrobia</taxon>
        <taxon>Methanotrichales</taxon>
        <taxon>Methanotrichaceae</taxon>
        <taxon>Methanothrix</taxon>
    </lineage>
</organism>
<sequence length="351" mass="39247">VVVDMTVAPDGSLVDSDVYRAVVHNHAKLAYNSVAAWLEGTGPMPQAVSAMDGLAENLLLQDKVAQNMKSLRHKEGALSLETIEAKPVFKGERLCDLLVEETNRAKQIIEDFMIAANGVTVRYLTERNMPSIRRVVRVPKRWDRIVQIAAQHAFKLPPNPSSRKLEIFLNMMKKKDPLRFPDLSLAVIKLLGNGEYVAELPETEPIGHFGLAVKDYAHSTAPNRRYPDLITQRLLKAAIENKPLPYSIRELDRLADHCTRKEDIVAKVERQVSKSAAALLLEPRIGERFSAMVTGSSEKGTWVRLLDIPVEGMLKGKRKGIDVGDEITVELISVDVNLGFIDFKQVEDRIK</sequence>
<comment type="caution">
    <text evidence="2">The sequence shown here is derived from an EMBL/GenBank/DDBJ whole genome shotgun (WGS) entry which is preliminary data.</text>
</comment>
<dbReference type="EMBL" id="JAAYUN010000117">
    <property type="protein sequence ID" value="NLJ22863.1"/>
    <property type="molecule type" value="Genomic_DNA"/>
</dbReference>
<dbReference type="InterPro" id="IPR012340">
    <property type="entry name" value="NA-bd_OB-fold"/>
</dbReference>
<dbReference type="GO" id="GO:0005829">
    <property type="term" value="C:cytosol"/>
    <property type="evidence" value="ECO:0007669"/>
    <property type="project" value="TreeGrafter"/>
</dbReference>
<protein>
    <submittedName>
        <fullName evidence="2">RNB domain-containing ribonuclease</fullName>
    </submittedName>
</protein>
<evidence type="ECO:0000259" key="1">
    <source>
        <dbReference type="SMART" id="SM00955"/>
    </source>
</evidence>
<dbReference type="PANTHER" id="PTHR23355">
    <property type="entry name" value="RIBONUCLEASE"/>
    <property type="match status" value="1"/>
</dbReference>
<proteinExistence type="predicted"/>
<reference evidence="2 3" key="1">
    <citation type="journal article" date="2020" name="Biotechnol. Biofuels">
        <title>New insights from the biogas microbiome by comprehensive genome-resolved metagenomics of nearly 1600 species originating from multiple anaerobic digesters.</title>
        <authorList>
            <person name="Campanaro S."/>
            <person name="Treu L."/>
            <person name="Rodriguez-R L.M."/>
            <person name="Kovalovszki A."/>
            <person name="Ziels R.M."/>
            <person name="Maus I."/>
            <person name="Zhu X."/>
            <person name="Kougias P.G."/>
            <person name="Basile A."/>
            <person name="Luo G."/>
            <person name="Schluter A."/>
            <person name="Konstantinidis K.T."/>
            <person name="Angelidaki I."/>
        </authorList>
    </citation>
    <scope>NUCLEOTIDE SEQUENCE [LARGE SCALE GENOMIC DNA]</scope>
    <source>
        <strain evidence="2">AS27yjCOA_157</strain>
    </source>
</reference>
<accession>A0A7K4AIR0</accession>
<dbReference type="AlphaFoldDB" id="A0A7K4AIR0"/>
<dbReference type="GO" id="GO:0004540">
    <property type="term" value="F:RNA nuclease activity"/>
    <property type="evidence" value="ECO:0007669"/>
    <property type="project" value="InterPro"/>
</dbReference>
<dbReference type="GO" id="GO:0006402">
    <property type="term" value="P:mRNA catabolic process"/>
    <property type="evidence" value="ECO:0007669"/>
    <property type="project" value="TreeGrafter"/>
</dbReference>
<dbReference type="InterPro" id="IPR050180">
    <property type="entry name" value="RNR_Ribonuclease"/>
</dbReference>
<dbReference type="SMART" id="SM00955">
    <property type="entry name" value="RNB"/>
    <property type="match status" value="1"/>
</dbReference>
<dbReference type="Proteomes" id="UP000544742">
    <property type="component" value="Unassembled WGS sequence"/>
</dbReference>
<dbReference type="Pfam" id="PF00773">
    <property type="entry name" value="RNB"/>
    <property type="match status" value="1"/>
</dbReference>
<evidence type="ECO:0000313" key="3">
    <source>
        <dbReference type="Proteomes" id="UP000544742"/>
    </source>
</evidence>
<dbReference type="PANTHER" id="PTHR23355:SF37">
    <property type="entry name" value="EXORIBONUCLEASE 2"/>
    <property type="match status" value="1"/>
</dbReference>
<dbReference type="InterPro" id="IPR040596">
    <property type="entry name" value="RNase_II_C_S1"/>
</dbReference>
<dbReference type="Pfam" id="PF18614">
    <property type="entry name" value="RNase_II_C_S1"/>
    <property type="match status" value="1"/>
</dbReference>
<feature type="non-terminal residue" evidence="2">
    <location>
        <position position="1"/>
    </location>
</feature>
<name>A0A7K4AIR0_METSH</name>
<feature type="domain" description="RNB" evidence="1">
    <location>
        <begin position="1"/>
        <end position="241"/>
    </location>
</feature>
<evidence type="ECO:0000313" key="2">
    <source>
        <dbReference type="EMBL" id="NLJ22863.1"/>
    </source>
</evidence>